<proteinExistence type="predicted"/>
<reference evidence="2 3" key="1">
    <citation type="submission" date="2024-02" db="EMBL/GenBank/DDBJ databases">
        <authorList>
            <person name="Vignale AGUSTIN F."/>
            <person name="Sosa J E."/>
            <person name="Modenutti C."/>
        </authorList>
    </citation>
    <scope>NUCLEOTIDE SEQUENCE [LARGE SCALE GENOMIC DNA]</scope>
</reference>
<keyword evidence="3" id="KW-1185">Reference proteome</keyword>
<organism evidence="2 3">
    <name type="scientific">Ilex paraguariensis</name>
    <name type="common">yerba mate</name>
    <dbReference type="NCBI Taxonomy" id="185542"/>
    <lineage>
        <taxon>Eukaryota</taxon>
        <taxon>Viridiplantae</taxon>
        <taxon>Streptophyta</taxon>
        <taxon>Embryophyta</taxon>
        <taxon>Tracheophyta</taxon>
        <taxon>Spermatophyta</taxon>
        <taxon>Magnoliopsida</taxon>
        <taxon>eudicotyledons</taxon>
        <taxon>Gunneridae</taxon>
        <taxon>Pentapetalae</taxon>
        <taxon>asterids</taxon>
        <taxon>campanulids</taxon>
        <taxon>Aquifoliales</taxon>
        <taxon>Aquifoliaceae</taxon>
        <taxon>Ilex</taxon>
    </lineage>
</organism>
<sequence length="135" mass="15299">MENASNKGSFINNPTEKPPGRAPTTFVLSPMTLSSSHNGSNLYDSYELQAVTKQLNRAMQGTNGSLSPYSFYLKSPFYRHRLDRIYRDNTKTHKRISCSGLDNRALDSKAYARGMKGFGVWLWKKVKRGFARNKA</sequence>
<feature type="region of interest" description="Disordered" evidence="1">
    <location>
        <begin position="1"/>
        <end position="24"/>
    </location>
</feature>
<evidence type="ECO:0000256" key="1">
    <source>
        <dbReference type="SAM" id="MobiDB-lite"/>
    </source>
</evidence>
<dbReference type="Proteomes" id="UP001642360">
    <property type="component" value="Unassembled WGS sequence"/>
</dbReference>
<comment type="caution">
    <text evidence="2">The sequence shown here is derived from an EMBL/GenBank/DDBJ whole genome shotgun (WGS) entry which is preliminary data.</text>
</comment>
<gene>
    <name evidence="2" type="ORF">ILEXP_LOCUS15921</name>
</gene>
<dbReference type="EMBL" id="CAUOFW020001724">
    <property type="protein sequence ID" value="CAK9147993.1"/>
    <property type="molecule type" value="Genomic_DNA"/>
</dbReference>
<feature type="compositionally biased region" description="Polar residues" evidence="1">
    <location>
        <begin position="1"/>
        <end position="15"/>
    </location>
</feature>
<accession>A0ABC8RSN0</accession>
<evidence type="ECO:0000313" key="2">
    <source>
        <dbReference type="EMBL" id="CAK9147993.1"/>
    </source>
</evidence>
<name>A0ABC8RSN0_9AQUA</name>
<dbReference type="AlphaFoldDB" id="A0ABC8RSN0"/>
<evidence type="ECO:0000313" key="3">
    <source>
        <dbReference type="Proteomes" id="UP001642360"/>
    </source>
</evidence>
<protein>
    <submittedName>
        <fullName evidence="2">Uncharacterized protein</fullName>
    </submittedName>
</protein>